<evidence type="ECO:0000313" key="2">
    <source>
        <dbReference type="EMBL" id="GHE66696.1"/>
    </source>
</evidence>
<feature type="region of interest" description="Disordered" evidence="1">
    <location>
        <begin position="45"/>
        <end position="69"/>
    </location>
</feature>
<feature type="compositionally biased region" description="Acidic residues" evidence="1">
    <location>
        <begin position="49"/>
        <end position="61"/>
    </location>
</feature>
<evidence type="ECO:0000313" key="3">
    <source>
        <dbReference type="Proteomes" id="UP000603227"/>
    </source>
</evidence>
<proteinExistence type="predicted"/>
<reference evidence="2" key="2">
    <citation type="submission" date="2020-09" db="EMBL/GenBank/DDBJ databases">
        <authorList>
            <person name="Sun Q."/>
            <person name="Zhou Y."/>
        </authorList>
    </citation>
    <scope>NUCLEOTIDE SEQUENCE</scope>
    <source>
        <strain evidence="2">CGMCC 4.7403</strain>
    </source>
</reference>
<dbReference type="Proteomes" id="UP000603227">
    <property type="component" value="Unassembled WGS sequence"/>
</dbReference>
<keyword evidence="3" id="KW-1185">Reference proteome</keyword>
<evidence type="ECO:0000256" key="1">
    <source>
        <dbReference type="SAM" id="MobiDB-lite"/>
    </source>
</evidence>
<comment type="caution">
    <text evidence="2">The sequence shown here is derived from an EMBL/GenBank/DDBJ whole genome shotgun (WGS) entry which is preliminary data.</text>
</comment>
<gene>
    <name evidence="2" type="ORF">GCM10017771_90400</name>
</gene>
<dbReference type="EMBL" id="BNAT01000065">
    <property type="protein sequence ID" value="GHE66696.1"/>
    <property type="molecule type" value="Genomic_DNA"/>
</dbReference>
<organism evidence="2 3">
    <name type="scientific">Streptomyces capitiformicae</name>
    <dbReference type="NCBI Taxonomy" id="2014920"/>
    <lineage>
        <taxon>Bacteria</taxon>
        <taxon>Bacillati</taxon>
        <taxon>Actinomycetota</taxon>
        <taxon>Actinomycetes</taxon>
        <taxon>Kitasatosporales</taxon>
        <taxon>Streptomycetaceae</taxon>
        <taxon>Streptomyces</taxon>
    </lineage>
</organism>
<protein>
    <submittedName>
        <fullName evidence="2">Uncharacterized protein</fullName>
    </submittedName>
</protein>
<reference evidence="2" key="1">
    <citation type="journal article" date="2014" name="Int. J. Syst. Evol. Microbiol.">
        <title>Complete genome sequence of Corynebacterium casei LMG S-19264T (=DSM 44701T), isolated from a smear-ripened cheese.</title>
        <authorList>
            <consortium name="US DOE Joint Genome Institute (JGI-PGF)"/>
            <person name="Walter F."/>
            <person name="Albersmeier A."/>
            <person name="Kalinowski J."/>
            <person name="Ruckert C."/>
        </authorList>
    </citation>
    <scope>NUCLEOTIDE SEQUENCE</scope>
    <source>
        <strain evidence="2">CGMCC 4.7403</strain>
    </source>
</reference>
<accession>A0A919DQI8</accession>
<dbReference type="AlphaFoldDB" id="A0A919DQI8"/>
<sequence>MDQAVALQRRGLHGALARQPQGTLPAPHLVGVVEGLGGVAVRQQSPDLVEQEEPCDEQEFTDEGRPRYRGGPFFGRLGVAFHPRPFH</sequence>
<name>A0A919DQI8_9ACTN</name>